<dbReference type="InterPro" id="IPR000219">
    <property type="entry name" value="DH_dom"/>
</dbReference>
<organism evidence="6 7">
    <name type="scientific">Ornithorhynchus anatinus</name>
    <name type="common">Duckbill platypus</name>
    <dbReference type="NCBI Taxonomy" id="9258"/>
    <lineage>
        <taxon>Eukaryota</taxon>
        <taxon>Metazoa</taxon>
        <taxon>Chordata</taxon>
        <taxon>Craniata</taxon>
        <taxon>Vertebrata</taxon>
        <taxon>Euteleostomi</taxon>
        <taxon>Mammalia</taxon>
        <taxon>Monotremata</taxon>
        <taxon>Ornithorhynchidae</taxon>
        <taxon>Ornithorhynchus</taxon>
    </lineage>
</organism>
<dbReference type="Pfam" id="PF00621">
    <property type="entry name" value="RhoGEF"/>
    <property type="match status" value="1"/>
</dbReference>
<evidence type="ECO:0000313" key="7">
    <source>
        <dbReference type="Proteomes" id="UP000002279"/>
    </source>
</evidence>
<evidence type="ECO:0008006" key="8">
    <source>
        <dbReference type="Google" id="ProtNLM"/>
    </source>
</evidence>
<feature type="region of interest" description="Disordered" evidence="3">
    <location>
        <begin position="1438"/>
        <end position="1583"/>
    </location>
</feature>
<feature type="domain" description="PH" evidence="4">
    <location>
        <begin position="558"/>
        <end position="656"/>
    </location>
</feature>
<keyword evidence="1" id="KW-0597">Phosphoprotein</keyword>
<dbReference type="PROSITE" id="PS50003">
    <property type="entry name" value="PH_DOMAIN"/>
    <property type="match status" value="1"/>
</dbReference>
<dbReference type="Gene3D" id="1.20.900.10">
    <property type="entry name" value="Dbl homology (DH) domain"/>
    <property type="match status" value="1"/>
</dbReference>
<feature type="region of interest" description="Disordered" evidence="3">
    <location>
        <begin position="268"/>
        <end position="352"/>
    </location>
</feature>
<feature type="region of interest" description="Disordered" evidence="3">
    <location>
        <begin position="189"/>
        <end position="255"/>
    </location>
</feature>
<dbReference type="Bgee" id="ENSOANG00000048049">
    <property type="expression patterns" value="Expressed in endometrium and 7 other cell types or tissues"/>
</dbReference>
<feature type="compositionally biased region" description="Gly residues" evidence="3">
    <location>
        <begin position="195"/>
        <end position="225"/>
    </location>
</feature>
<dbReference type="Gene3D" id="2.30.29.30">
    <property type="entry name" value="Pleckstrin-homology domain (PH domain)/Phosphotyrosine-binding domain (PTB)"/>
    <property type="match status" value="1"/>
</dbReference>
<accession>A0A6I8PR20</accession>
<feature type="compositionally biased region" description="Low complexity" evidence="3">
    <location>
        <begin position="689"/>
        <end position="698"/>
    </location>
</feature>
<dbReference type="Ensembl" id="ENSOANT00000065715.1">
    <property type="protein sequence ID" value="ENSOANP00000054835.1"/>
    <property type="gene ID" value="ENSOANG00000048049.1"/>
</dbReference>
<feature type="compositionally biased region" description="Basic and acidic residues" evidence="3">
    <location>
        <begin position="890"/>
        <end position="909"/>
    </location>
</feature>
<sequence>MGWERELLQAPGTFSVQLLVPSPPRPGRENRLLSRPRPTPRPSPGTPASRPPSRSERRGPKPSASPVGSFSLGLSRPPTSGGSGWREGENLSHWGSEPCLPPPNLPGASLAPSPPFPVPPGPVRPASCAGVVPGPAPHWVLGGRAGAALVLRDSWVRRGDCFLGKQWQGRGRPPLPRAGGEGGFLPALLPRRLGGLRGPGRPGFPSRGGEGVGLGGESGGDGQEGSGPDRLPTPPGLSPPRPRGSRSTVGDHPIMPEGAQARHLRRYSPAPAAPARPPPLAMASRGSGSSTSLSTLGSGSEGERPPSLGSSASSASLADGLGPPAAGPPGPHISLDLMPVGALGDPGAGGGKPSHLERVALEIVETERAYVRDLRSIVEDYLGCLVNSEHLELQPEQLDILFCNIEQIYEFNRELLEELESSSSAQGIAECFVQRSEQFDIYTLYCMNYPNSLALLRELSSSEPLSRLLRERQAWLCHSLPLQSYLLKPVQRILKYHLLLQELGKHWDERHGGYEVVEEAIITMTAVAWYINDMKRKQEHAARLEEVQQRLGGWEGPELSAFGELVLEGTFRGPRLRRERLLFLFSRMLLVAKRRGDTYAYKGHIFCCNLSLSENPKDPLSFKVSDLTIPKHQHLLQAKNQEEKRLWIHYLKRLIVENHPASIPQKAKQVLLENSFHCAPESRLSPEFLSPSFSSPRLPESHSFTPGRRAAESSASLYSPERTRKLTPVNSGLLSRRGRRQSEPAKESQTMFQDSDSRLKHAGSEGELYPTSESIHSAPEPGTCPPEDTLEEPGVSPLPSNLSITEEILELLSQRGLREPGGPGEPAACEAPPDLGEAPRIRSRDGTPVPEEEAAPERRPPSSSDSSEEEEEPPPPAEREPSPLHVLEGLGRDGPPDIPEDSREREIRAKSPNIPPLTPGCSPEGREDRAGESPVRSGEERGCPDDPRTPEPEGEMPEPAVGSPGRGPGTEAEGGAASASKAWSGPARPPSPELEFRSCAEIRRAWRAMEQAGGTGWESRGVSRLTCSEPLVILEESDLRGPGGGEAVARFCPSLTELAMYREEGGCGGLQHSEKILTRVQALARMYSEKVQRMQWGARAAAPSPAAAAAHPVRRIRGLSRTQPQAPPCSEQLQSGPPVAFGYALVREATLPFACIQETVPLFPAARESAVWLGTQSPGSPSLPRSHPVEIDGTLDHPGLPPSPASQSTAEAPSPTPSPPLSPLPTRSSLGKKTELPEASQSSSSSLQASSPCSSSQQASFPSSQQASPPSSQQTSLPSSQQASPPSSPVQTSPPSSSSPVQASPPSSSSLVQASPPSSSSSPIQSSPPSSSPQVSPSSSASMAEVRSPAGPRPSSPQLPLGIGCGVGTAASESAEVTPPPTSPLAAPPPSTALPPPEPAVALPCRLALASSTRRLSSSAAALSRYLAASCISQSLARRGAGGEGWEGAFWKPPAPPRPLPPTPRTPQARARSPGWVQEEPIRADLALGRQPGLTRPRPSASAPASRAPSPPGGLSPPRRGAPRGWACPVRPQSPPTTPCGLMATILTPEQRGRPGRQGRGPAWVLGDGSPERGGARPSYSTTVNIQIGGRGRISTLSKAQVSLTHPLLPPPEISGLRRVNGNPVETAPRT</sequence>
<feature type="region of interest" description="Disordered" evidence="3">
    <location>
        <begin position="1174"/>
        <end position="1398"/>
    </location>
</feature>
<feature type="compositionally biased region" description="Low complexity" evidence="3">
    <location>
        <begin position="969"/>
        <end position="986"/>
    </location>
</feature>
<dbReference type="Proteomes" id="UP000002279">
    <property type="component" value="Chromosome 5"/>
</dbReference>
<dbReference type="CDD" id="cd13243">
    <property type="entry name" value="PH_PLEKHG1_G2_G3"/>
    <property type="match status" value="1"/>
</dbReference>
<dbReference type="FunFam" id="2.30.29.30:FF:000132">
    <property type="entry name" value="pleckstrin homology domain-containing family G member 2"/>
    <property type="match status" value="1"/>
</dbReference>
<protein>
    <recommendedName>
        <fullName evidence="8">Pleckstrin homology and RhoGEF domain containing G2</fullName>
    </recommendedName>
</protein>
<proteinExistence type="predicted"/>
<dbReference type="FunFam" id="1.20.900.10:FF:000019">
    <property type="entry name" value="Pleckstrin homology domain-containing family G member 1"/>
    <property type="match status" value="1"/>
</dbReference>
<dbReference type="GO" id="GO:0005085">
    <property type="term" value="F:guanyl-nucleotide exchange factor activity"/>
    <property type="evidence" value="ECO:0000318"/>
    <property type="project" value="GO_Central"/>
</dbReference>
<dbReference type="OMA" id="ENPNQGY"/>
<dbReference type="SUPFAM" id="SSF50729">
    <property type="entry name" value="PH domain-like"/>
    <property type="match status" value="1"/>
</dbReference>
<feature type="compositionally biased region" description="Low complexity" evidence="3">
    <location>
        <begin position="802"/>
        <end position="813"/>
    </location>
</feature>
<dbReference type="InterPro" id="IPR055251">
    <property type="entry name" value="SOS1_NGEF_PH"/>
</dbReference>
<dbReference type="InterPro" id="IPR001849">
    <property type="entry name" value="PH_domain"/>
</dbReference>
<feature type="compositionally biased region" description="Pro residues" evidence="3">
    <location>
        <begin position="1214"/>
        <end position="1223"/>
    </location>
</feature>
<dbReference type="InterPro" id="IPR043324">
    <property type="entry name" value="PH_PLEKHG1_G2_G3"/>
</dbReference>
<evidence type="ECO:0000259" key="5">
    <source>
        <dbReference type="PROSITE" id="PS50010"/>
    </source>
</evidence>
<dbReference type="InParanoid" id="A0A6I8PR20"/>
<dbReference type="GO" id="GO:0005829">
    <property type="term" value="C:cytosol"/>
    <property type="evidence" value="ECO:0007669"/>
    <property type="project" value="UniProtKB-ARBA"/>
</dbReference>
<feature type="region of interest" description="Disordered" evidence="3">
    <location>
        <begin position="14"/>
        <end position="113"/>
    </location>
</feature>
<dbReference type="SMART" id="SM00325">
    <property type="entry name" value="RhoGEF"/>
    <property type="match status" value="1"/>
</dbReference>
<feature type="region of interest" description="Disordered" evidence="3">
    <location>
        <begin position="1607"/>
        <end position="1631"/>
    </location>
</feature>
<reference evidence="6" key="2">
    <citation type="submission" date="2025-08" db="UniProtKB">
        <authorList>
            <consortium name="Ensembl"/>
        </authorList>
    </citation>
    <scope>IDENTIFICATION</scope>
    <source>
        <strain evidence="6">Glennie</strain>
    </source>
</reference>
<feature type="compositionally biased region" description="Basic and acidic residues" evidence="3">
    <location>
        <begin position="924"/>
        <end position="951"/>
    </location>
</feature>
<dbReference type="GO" id="GO:0030833">
    <property type="term" value="P:regulation of actin filament polymerization"/>
    <property type="evidence" value="ECO:0000318"/>
    <property type="project" value="GO_Central"/>
</dbReference>
<feature type="compositionally biased region" description="Pro residues" evidence="3">
    <location>
        <begin position="271"/>
        <end position="280"/>
    </location>
</feature>
<evidence type="ECO:0000256" key="2">
    <source>
        <dbReference type="ARBA" id="ARBA00022658"/>
    </source>
</evidence>
<dbReference type="GO" id="GO:0031267">
    <property type="term" value="F:small GTPase binding"/>
    <property type="evidence" value="ECO:0000318"/>
    <property type="project" value="GO_Central"/>
</dbReference>
<dbReference type="PANTHER" id="PTHR45924:SF3">
    <property type="entry name" value="PLECKSTRIN HOMOLOGY DOMAIN-CONTAINING FAMILY G MEMBER 2"/>
    <property type="match status" value="1"/>
</dbReference>
<feature type="compositionally biased region" description="Pro residues" evidence="3">
    <location>
        <begin position="231"/>
        <end position="242"/>
    </location>
</feature>
<reference evidence="6" key="3">
    <citation type="submission" date="2025-09" db="UniProtKB">
        <authorList>
            <consortium name="Ensembl"/>
        </authorList>
    </citation>
    <scope>IDENTIFICATION</scope>
    <source>
        <strain evidence="6">Glennie</strain>
    </source>
</reference>
<evidence type="ECO:0000259" key="4">
    <source>
        <dbReference type="PROSITE" id="PS50003"/>
    </source>
</evidence>
<dbReference type="Pfam" id="PF22697">
    <property type="entry name" value="SOS1_NGEF_PH"/>
    <property type="match status" value="1"/>
</dbReference>
<feature type="compositionally biased region" description="Low complexity" evidence="3">
    <location>
        <begin position="1239"/>
        <end position="1342"/>
    </location>
</feature>
<feature type="compositionally biased region" description="Low complexity" evidence="3">
    <location>
        <begin position="1496"/>
        <end position="1508"/>
    </location>
</feature>
<feature type="compositionally biased region" description="Low complexity" evidence="3">
    <location>
        <begin position="281"/>
        <end position="298"/>
    </location>
</feature>
<reference evidence="6 7" key="1">
    <citation type="journal article" date="2008" name="Nature">
        <title>Genome analysis of the platypus reveals unique signatures of evolution.</title>
        <authorList>
            <person name="Warren W.C."/>
            <person name="Hillier L.W."/>
            <person name="Marshall Graves J.A."/>
            <person name="Birney E."/>
            <person name="Ponting C.P."/>
            <person name="Grutzner F."/>
            <person name="Belov K."/>
            <person name="Miller W."/>
            <person name="Clarke L."/>
            <person name="Chinwalla A.T."/>
            <person name="Yang S.P."/>
            <person name="Heger A."/>
            <person name="Locke D.P."/>
            <person name="Miethke P."/>
            <person name="Waters P.D."/>
            <person name="Veyrunes F."/>
            <person name="Fulton L."/>
            <person name="Fulton B."/>
            <person name="Graves T."/>
            <person name="Wallis J."/>
            <person name="Puente X.S."/>
            <person name="Lopez-Otin C."/>
            <person name="Ordonez G.R."/>
            <person name="Eichler E.E."/>
            <person name="Chen L."/>
            <person name="Cheng Z."/>
            <person name="Deakin J.E."/>
            <person name="Alsop A."/>
            <person name="Thompson K."/>
            <person name="Kirby P."/>
            <person name="Papenfuss A.T."/>
            <person name="Wakefield M.J."/>
            <person name="Olender T."/>
            <person name="Lancet D."/>
            <person name="Huttley G.A."/>
            <person name="Smit A.F."/>
            <person name="Pask A."/>
            <person name="Temple-Smith P."/>
            <person name="Batzer M.A."/>
            <person name="Walker J.A."/>
            <person name="Konkel M.K."/>
            <person name="Harris R.S."/>
            <person name="Whittington C.M."/>
            <person name="Wong E.S."/>
            <person name="Gemmell N.J."/>
            <person name="Buschiazzo E."/>
            <person name="Vargas Jentzsch I.M."/>
            <person name="Merkel A."/>
            <person name="Schmitz J."/>
            <person name="Zemann A."/>
            <person name="Churakov G."/>
            <person name="Kriegs J.O."/>
            <person name="Brosius J."/>
            <person name="Murchison E.P."/>
            <person name="Sachidanandam R."/>
            <person name="Smith C."/>
            <person name="Hannon G.J."/>
            <person name="Tsend-Ayush E."/>
            <person name="McMillan D."/>
            <person name="Attenborough R."/>
            <person name="Rens W."/>
            <person name="Ferguson-Smith M."/>
            <person name="Lefevre C.M."/>
            <person name="Sharp J.A."/>
            <person name="Nicholas K.R."/>
            <person name="Ray D.A."/>
            <person name="Kube M."/>
            <person name="Reinhardt R."/>
            <person name="Pringle T.H."/>
            <person name="Taylor J."/>
            <person name="Jones R.C."/>
            <person name="Nixon B."/>
            <person name="Dacheux J.L."/>
            <person name="Niwa H."/>
            <person name="Sekita Y."/>
            <person name="Huang X."/>
            <person name="Stark A."/>
            <person name="Kheradpour P."/>
            <person name="Kellis M."/>
            <person name="Flicek P."/>
            <person name="Chen Y."/>
            <person name="Webber C."/>
            <person name="Hardison R."/>
            <person name="Nelson J."/>
            <person name="Hallsworth-Pepin K."/>
            <person name="Delehaunty K."/>
            <person name="Markovic C."/>
            <person name="Minx P."/>
            <person name="Feng Y."/>
            <person name="Kremitzki C."/>
            <person name="Mitreva M."/>
            <person name="Glasscock J."/>
            <person name="Wylie T."/>
            <person name="Wohldmann P."/>
            <person name="Thiru P."/>
            <person name="Nhan M.N."/>
            <person name="Pohl C.S."/>
            <person name="Smith S.M."/>
            <person name="Hou S."/>
            <person name="Nefedov M."/>
            <person name="de Jong P.J."/>
            <person name="Renfree M.B."/>
            <person name="Mardis E.R."/>
            <person name="Wilson R.K."/>
        </authorList>
    </citation>
    <scope>NUCLEOTIDE SEQUENCE [LARGE SCALE GENOMIC DNA]</scope>
    <source>
        <strain evidence="6 7">Glennie</strain>
    </source>
</reference>
<keyword evidence="7" id="KW-1185">Reference proteome</keyword>
<feature type="compositionally biased region" description="Low complexity" evidence="3">
    <location>
        <begin position="305"/>
        <end position="324"/>
    </location>
</feature>
<feature type="domain" description="DH" evidence="5">
    <location>
        <begin position="355"/>
        <end position="534"/>
    </location>
</feature>
<dbReference type="SMART" id="SM00233">
    <property type="entry name" value="PH"/>
    <property type="match status" value="1"/>
</dbReference>
<dbReference type="FunCoup" id="A0A6I8PR20">
    <property type="interactions" value="292"/>
</dbReference>
<dbReference type="InterPro" id="IPR035899">
    <property type="entry name" value="DBL_dom_sf"/>
</dbReference>
<evidence type="ECO:0000256" key="3">
    <source>
        <dbReference type="SAM" id="MobiDB-lite"/>
    </source>
</evidence>
<evidence type="ECO:0000313" key="6">
    <source>
        <dbReference type="Ensembl" id="ENSOANP00000054835.1"/>
    </source>
</evidence>
<dbReference type="SUPFAM" id="SSF48065">
    <property type="entry name" value="DBL homology domain (DH-domain)"/>
    <property type="match status" value="1"/>
</dbReference>
<feature type="compositionally biased region" description="Low complexity" evidence="3">
    <location>
        <begin position="1516"/>
        <end position="1525"/>
    </location>
</feature>
<evidence type="ECO:0000256" key="1">
    <source>
        <dbReference type="ARBA" id="ARBA00022553"/>
    </source>
</evidence>
<dbReference type="PANTHER" id="PTHR45924">
    <property type="entry name" value="FI17866P1"/>
    <property type="match status" value="1"/>
</dbReference>
<dbReference type="PROSITE" id="PS50010">
    <property type="entry name" value="DH_2"/>
    <property type="match status" value="1"/>
</dbReference>
<feature type="compositionally biased region" description="Basic and acidic residues" evidence="3">
    <location>
        <begin position="755"/>
        <end position="764"/>
    </location>
</feature>
<feature type="compositionally biased region" description="Pro residues" evidence="3">
    <location>
        <begin position="1453"/>
        <end position="1465"/>
    </location>
</feature>
<dbReference type="CDD" id="cd00160">
    <property type="entry name" value="RhoGEF"/>
    <property type="match status" value="1"/>
</dbReference>
<feature type="compositionally biased region" description="Pro residues" evidence="3">
    <location>
        <begin position="1378"/>
        <end position="1398"/>
    </location>
</feature>
<dbReference type="GeneTree" id="ENSGT00940000165970"/>
<feature type="region of interest" description="Disordered" evidence="3">
    <location>
        <begin position="689"/>
        <end position="994"/>
    </location>
</feature>
<name>A0A6I8PR20_ORNAN</name>
<keyword evidence="2" id="KW-0344">Guanine-nucleotide releasing factor</keyword>
<dbReference type="InterPro" id="IPR011993">
    <property type="entry name" value="PH-like_dom_sf"/>
</dbReference>